<dbReference type="Pfam" id="PF14833">
    <property type="entry name" value="NAD_binding_11"/>
    <property type="match status" value="1"/>
</dbReference>
<dbReference type="InterPro" id="IPR013328">
    <property type="entry name" value="6PGD_dom2"/>
</dbReference>
<dbReference type="OrthoDB" id="9812907at2"/>
<organism evidence="6 7">
    <name type="scientific">Microvirga subterranea</name>
    <dbReference type="NCBI Taxonomy" id="186651"/>
    <lineage>
        <taxon>Bacteria</taxon>
        <taxon>Pseudomonadati</taxon>
        <taxon>Pseudomonadota</taxon>
        <taxon>Alphaproteobacteria</taxon>
        <taxon>Hyphomicrobiales</taxon>
        <taxon>Methylobacteriaceae</taxon>
        <taxon>Microvirga</taxon>
    </lineage>
</organism>
<reference evidence="6 7" key="1">
    <citation type="submission" date="2018-07" db="EMBL/GenBank/DDBJ databases">
        <title>Genomic Encyclopedia of Type Strains, Phase IV (KMG-IV): sequencing the most valuable type-strain genomes for metagenomic binning, comparative biology and taxonomic classification.</title>
        <authorList>
            <person name="Goeker M."/>
        </authorList>
    </citation>
    <scope>NUCLEOTIDE SEQUENCE [LARGE SCALE GENOMIC DNA]</scope>
    <source>
        <strain evidence="6 7">DSM 14364</strain>
    </source>
</reference>
<dbReference type="PANTHER" id="PTHR43060">
    <property type="entry name" value="3-HYDROXYISOBUTYRATE DEHYDROGENASE-LIKE 1, MITOCHONDRIAL-RELATED"/>
    <property type="match status" value="1"/>
</dbReference>
<proteinExistence type="predicted"/>
<feature type="domain" description="3-hydroxyisobutyrate dehydrogenase-like NAD-binding" evidence="5">
    <location>
        <begin position="168"/>
        <end position="288"/>
    </location>
</feature>
<sequence>MTNMRDVGVIGLGRMGGGIARRLDAAGRLAGAWDVGESARANAGLSDQVAFAPPAELARVCSAILFVLPGSAEIEECLSGPQGILSMEARGQVLVDLTTSHPEATKRLAAIAAGHGRAYLDAGMTGGAQAADQGRLTLMTGGRAADLDRIGPVLDVVAARVFHLGPTGSGHMMKLVHNMICHTIFLATSEGCRMAERAGIRLSDAVDVLNAGNARSFISEARFPNHIISGTFDGRSPVSNLAKDLAMAVEMQREMSFSGHYALLTERLLSRALAHGMADRDFTTLYRVMETLMAEEAFGASASDIPAPAV</sequence>
<evidence type="ECO:0000259" key="4">
    <source>
        <dbReference type="Pfam" id="PF03446"/>
    </source>
</evidence>
<dbReference type="InterPro" id="IPR006115">
    <property type="entry name" value="6PGDH_NADP-bd"/>
</dbReference>
<evidence type="ECO:0000256" key="3">
    <source>
        <dbReference type="PIRSR" id="PIRSR000103-1"/>
    </source>
</evidence>
<comment type="caution">
    <text evidence="6">The sequence shown here is derived from an EMBL/GenBank/DDBJ whole genome shotgun (WGS) entry which is preliminary data.</text>
</comment>
<evidence type="ECO:0000313" key="7">
    <source>
        <dbReference type="Proteomes" id="UP000254925"/>
    </source>
</evidence>
<dbReference type="PANTHER" id="PTHR43060:SF15">
    <property type="entry name" value="3-HYDROXYISOBUTYRATE DEHYDROGENASE-LIKE 1, MITOCHONDRIAL-RELATED"/>
    <property type="match status" value="1"/>
</dbReference>
<dbReference type="GO" id="GO:0050661">
    <property type="term" value="F:NADP binding"/>
    <property type="evidence" value="ECO:0007669"/>
    <property type="project" value="InterPro"/>
</dbReference>
<dbReference type="InterPro" id="IPR036291">
    <property type="entry name" value="NAD(P)-bd_dom_sf"/>
</dbReference>
<keyword evidence="7" id="KW-1185">Reference proteome</keyword>
<accession>A0A370HI17</accession>
<dbReference type="SUPFAM" id="SSF48179">
    <property type="entry name" value="6-phosphogluconate dehydrogenase C-terminal domain-like"/>
    <property type="match status" value="1"/>
</dbReference>
<dbReference type="GO" id="GO:0051287">
    <property type="term" value="F:NAD binding"/>
    <property type="evidence" value="ECO:0007669"/>
    <property type="project" value="InterPro"/>
</dbReference>
<dbReference type="InterPro" id="IPR015815">
    <property type="entry name" value="HIBADH-related"/>
</dbReference>
<name>A0A370HI17_9HYPH</name>
<dbReference type="EMBL" id="QQBB01000008">
    <property type="protein sequence ID" value="RDI56791.1"/>
    <property type="molecule type" value="Genomic_DNA"/>
</dbReference>
<dbReference type="GO" id="GO:0016491">
    <property type="term" value="F:oxidoreductase activity"/>
    <property type="evidence" value="ECO:0007669"/>
    <property type="project" value="UniProtKB-KW"/>
</dbReference>
<keyword evidence="2" id="KW-0520">NAD</keyword>
<evidence type="ECO:0000259" key="5">
    <source>
        <dbReference type="Pfam" id="PF14833"/>
    </source>
</evidence>
<dbReference type="RefSeq" id="WP_114771755.1">
    <property type="nucleotide sequence ID" value="NZ_QQBB01000008.1"/>
</dbReference>
<keyword evidence="1" id="KW-0560">Oxidoreductase</keyword>
<evidence type="ECO:0000256" key="2">
    <source>
        <dbReference type="ARBA" id="ARBA00023027"/>
    </source>
</evidence>
<dbReference type="SUPFAM" id="SSF51735">
    <property type="entry name" value="NAD(P)-binding Rossmann-fold domains"/>
    <property type="match status" value="1"/>
</dbReference>
<dbReference type="Pfam" id="PF03446">
    <property type="entry name" value="NAD_binding_2"/>
    <property type="match status" value="1"/>
</dbReference>
<evidence type="ECO:0000256" key="1">
    <source>
        <dbReference type="ARBA" id="ARBA00023002"/>
    </source>
</evidence>
<dbReference type="Gene3D" id="1.10.1040.10">
    <property type="entry name" value="N-(1-d-carboxylethyl)-l-norvaline Dehydrogenase, domain 2"/>
    <property type="match status" value="1"/>
</dbReference>
<dbReference type="Gene3D" id="3.40.50.720">
    <property type="entry name" value="NAD(P)-binding Rossmann-like Domain"/>
    <property type="match status" value="1"/>
</dbReference>
<dbReference type="Proteomes" id="UP000254925">
    <property type="component" value="Unassembled WGS sequence"/>
</dbReference>
<gene>
    <name evidence="6" type="ORF">DES45_108140</name>
</gene>
<dbReference type="InterPro" id="IPR029154">
    <property type="entry name" value="HIBADH-like_NADP-bd"/>
</dbReference>
<dbReference type="AlphaFoldDB" id="A0A370HI17"/>
<feature type="domain" description="6-phosphogluconate dehydrogenase NADP-binding" evidence="4">
    <location>
        <begin position="6"/>
        <end position="165"/>
    </location>
</feature>
<dbReference type="InterPro" id="IPR008927">
    <property type="entry name" value="6-PGluconate_DH-like_C_sf"/>
</dbReference>
<evidence type="ECO:0000313" key="6">
    <source>
        <dbReference type="EMBL" id="RDI56791.1"/>
    </source>
</evidence>
<feature type="active site" evidence="3">
    <location>
        <position position="174"/>
    </location>
</feature>
<dbReference type="PIRSF" id="PIRSF000103">
    <property type="entry name" value="HIBADH"/>
    <property type="match status" value="1"/>
</dbReference>
<protein>
    <submittedName>
        <fullName evidence="6">3-hydroxyisobutyrate dehydrogenase</fullName>
    </submittedName>
</protein>